<dbReference type="Proteomes" id="UP001251857">
    <property type="component" value="Unassembled WGS sequence"/>
</dbReference>
<dbReference type="InterPro" id="IPR050545">
    <property type="entry name" value="Mycobact_MmpL"/>
</dbReference>
<evidence type="ECO:0000256" key="1">
    <source>
        <dbReference type="ARBA" id="ARBA00004651"/>
    </source>
</evidence>
<sequence>MTAAFRWIVGHPWRVMLLAVAATLAAAAGLPGLGFTAAYDAYFSPDNPEWQNFQAIEAKFDRRDNVFMALAPAGGEVFSAETLAALREATDAAWALPYASSVTSLVNFHQSFARGDELVVEPLIPPGRLSDPQRADARERALDNDRIAGGLLAEDGNVTAVSVVFDLPDSDKEAAFREITTAVRQLGNRLEAEHPGLGVYLTGSVMLNQAMVDSVRWDLTHLYPPFFLLMFLVLAVFFRRVTTTVATLGVLAMSVTVAFGLAGWAGVVLNTASLAAAIIILTLAIADSVHVLVGYAGALAEGRDKPAAMRESLRINARPVLLTSLTTALGFLAMNFSDSPPFRDLGNIVATGVVAAWGLSITFLPAAMMVLPAPRAGAGRLSRRWLDRLARMVIARRRTLMMAGLLVIAGLSAAIPLNRFGDNYVEFFDPSIEFRHDTEFINRELTGMQLIEYPLHAGAEGAAQAPDFLRRVAALAEWFREQPEVRRVVSVTDLVTRLNKAMNGGDPAAARIPDSRQLIAQYLLVYEMSLPQGTGINDLISLDKSAARLAVVLNPIPDQQMRTLDARARDWMRTNLPRDMVTPGSSISIMFAAIARHNFASMLTGTVLAFVFIAVVMAWAFGSLRLGLISLVPNLAPLAMGFGVWGLTVGQTGLATSVVASLTLGIVVDDSVHLLSRYRLARLEKGLSPADAVRDAFAHVGVALCLTSLVLMLGFALMTLSAFTMTVHMGALTAIIIGLALAADFLFLPPLLVTGDRDAPADDGT</sequence>
<feature type="transmembrane region" description="Helical" evidence="6">
    <location>
        <begin position="399"/>
        <end position="417"/>
    </location>
</feature>
<keyword evidence="3 6" id="KW-0812">Transmembrane</keyword>
<feature type="domain" description="SSD" evidence="7">
    <location>
        <begin position="245"/>
        <end position="370"/>
    </location>
</feature>
<evidence type="ECO:0000259" key="7">
    <source>
        <dbReference type="PROSITE" id="PS50156"/>
    </source>
</evidence>
<feature type="transmembrane region" description="Helical" evidence="6">
    <location>
        <begin position="222"/>
        <end position="238"/>
    </location>
</feature>
<dbReference type="PANTHER" id="PTHR33406">
    <property type="entry name" value="MEMBRANE PROTEIN MJ1562-RELATED"/>
    <property type="match status" value="1"/>
</dbReference>
<accession>A0ABU3BZB6</accession>
<evidence type="ECO:0000256" key="4">
    <source>
        <dbReference type="ARBA" id="ARBA00022989"/>
    </source>
</evidence>
<feature type="domain" description="SSD" evidence="7">
    <location>
        <begin position="626"/>
        <end position="754"/>
    </location>
</feature>
<evidence type="ECO:0000256" key="6">
    <source>
        <dbReference type="SAM" id="Phobius"/>
    </source>
</evidence>
<dbReference type="Pfam" id="PF03176">
    <property type="entry name" value="MMPL"/>
    <property type="match status" value="2"/>
</dbReference>
<dbReference type="EMBL" id="JAVRIB010000005">
    <property type="protein sequence ID" value="MDT0634648.1"/>
    <property type="molecule type" value="Genomic_DNA"/>
</dbReference>
<dbReference type="PANTHER" id="PTHR33406:SF12">
    <property type="entry name" value="BLR2997 PROTEIN"/>
    <property type="match status" value="1"/>
</dbReference>
<dbReference type="RefSeq" id="WP_311652446.1">
    <property type="nucleotide sequence ID" value="NZ_JAVRIB010000005.1"/>
</dbReference>
<feature type="transmembrane region" description="Helical" evidence="6">
    <location>
        <begin position="273"/>
        <end position="298"/>
    </location>
</feature>
<feature type="transmembrane region" description="Helical" evidence="6">
    <location>
        <begin position="729"/>
        <end position="748"/>
    </location>
</feature>
<evidence type="ECO:0000313" key="9">
    <source>
        <dbReference type="Proteomes" id="UP001251857"/>
    </source>
</evidence>
<feature type="transmembrane region" description="Helical" evidence="6">
    <location>
        <begin position="599"/>
        <end position="621"/>
    </location>
</feature>
<keyword evidence="5 6" id="KW-0472">Membrane</keyword>
<evidence type="ECO:0000313" key="8">
    <source>
        <dbReference type="EMBL" id="MDT0634648.1"/>
    </source>
</evidence>
<dbReference type="Gene3D" id="1.20.1640.10">
    <property type="entry name" value="Multidrug efflux transporter AcrB transmembrane domain"/>
    <property type="match status" value="2"/>
</dbReference>
<dbReference type="InterPro" id="IPR000731">
    <property type="entry name" value="SSD"/>
</dbReference>
<gene>
    <name evidence="8" type="ORF">RM532_06735</name>
</gene>
<feature type="transmembrane region" description="Helical" evidence="6">
    <location>
        <begin position="696"/>
        <end position="723"/>
    </location>
</feature>
<dbReference type="PROSITE" id="PS50156">
    <property type="entry name" value="SSD"/>
    <property type="match status" value="2"/>
</dbReference>
<feature type="transmembrane region" description="Helical" evidence="6">
    <location>
        <begin position="628"/>
        <end position="648"/>
    </location>
</feature>
<dbReference type="InterPro" id="IPR004869">
    <property type="entry name" value="MMPL_dom"/>
</dbReference>
<evidence type="ECO:0000256" key="3">
    <source>
        <dbReference type="ARBA" id="ARBA00022692"/>
    </source>
</evidence>
<feature type="transmembrane region" description="Helical" evidence="6">
    <location>
        <begin position="348"/>
        <end position="378"/>
    </location>
</feature>
<dbReference type="SUPFAM" id="SSF82866">
    <property type="entry name" value="Multidrug efflux transporter AcrB transmembrane domain"/>
    <property type="match status" value="2"/>
</dbReference>
<keyword evidence="4 6" id="KW-1133">Transmembrane helix</keyword>
<protein>
    <submittedName>
        <fullName evidence="8">MMPL family transporter</fullName>
    </submittedName>
</protein>
<keyword evidence="9" id="KW-1185">Reference proteome</keyword>
<evidence type="ECO:0000256" key="2">
    <source>
        <dbReference type="ARBA" id="ARBA00022475"/>
    </source>
</evidence>
<name>A0ABU3BZB6_9GAMM</name>
<comment type="caution">
    <text evidence="8">The sequence shown here is derived from an EMBL/GenBank/DDBJ whole genome shotgun (WGS) entry which is preliminary data.</text>
</comment>
<feature type="transmembrane region" description="Helical" evidence="6">
    <location>
        <begin position="245"/>
        <end position="267"/>
    </location>
</feature>
<proteinExistence type="predicted"/>
<feature type="transmembrane region" description="Helical" evidence="6">
    <location>
        <begin position="654"/>
        <end position="675"/>
    </location>
</feature>
<evidence type="ECO:0000256" key="5">
    <source>
        <dbReference type="ARBA" id="ARBA00023136"/>
    </source>
</evidence>
<comment type="subcellular location">
    <subcellularLocation>
        <location evidence="1">Cell membrane</location>
        <topology evidence="1">Multi-pass membrane protein</topology>
    </subcellularLocation>
</comment>
<keyword evidence="2" id="KW-1003">Cell membrane</keyword>
<reference evidence="8 9" key="1">
    <citation type="submission" date="2023-09" db="EMBL/GenBank/DDBJ databases">
        <authorList>
            <person name="Rey-Velasco X."/>
        </authorList>
    </citation>
    <scope>NUCLEOTIDE SEQUENCE [LARGE SCALE GENOMIC DNA]</scope>
    <source>
        <strain evidence="8 9">W335</strain>
    </source>
</reference>
<organism evidence="8 9">
    <name type="scientific">Spectribacter hydrogenoxidans</name>
    <dbReference type="NCBI Taxonomy" id="3075608"/>
    <lineage>
        <taxon>Bacteria</taxon>
        <taxon>Pseudomonadati</taxon>
        <taxon>Pseudomonadota</taxon>
        <taxon>Gammaproteobacteria</taxon>
        <taxon>Salinisphaerales</taxon>
        <taxon>Salinisphaeraceae</taxon>
        <taxon>Spectribacter</taxon>
    </lineage>
</organism>
<feature type="transmembrane region" description="Helical" evidence="6">
    <location>
        <begin position="319"/>
        <end position="336"/>
    </location>
</feature>